<evidence type="ECO:0000313" key="1">
    <source>
        <dbReference type="EMBL" id="TFK59206.1"/>
    </source>
</evidence>
<sequence>MTSSSYRYDLDVDREARKQLDDEINQLEERIVELKRARNALAPVTRLHPEILQEIFFLAHYSSEHKGKATLLISWVSHKWRELAHGTSTLWSQIDFKNSDWIQLALSRAKNRELEISLNGLKRIKNNLVPLIPYTLAHLSRIRKLKITSDMGKKTRAIPEDTPEWLFPAPRLVDLDLRGLILPPNLFSGIIPCLQSLRLTLCRFDWERLPITRGMKKLSLHSAPINATATLDNMINIFRTIGPDLEELELEDVLHPNSEAL</sequence>
<organism evidence="1 2">
    <name type="scientific">Pluteus cervinus</name>
    <dbReference type="NCBI Taxonomy" id="181527"/>
    <lineage>
        <taxon>Eukaryota</taxon>
        <taxon>Fungi</taxon>
        <taxon>Dikarya</taxon>
        <taxon>Basidiomycota</taxon>
        <taxon>Agaricomycotina</taxon>
        <taxon>Agaricomycetes</taxon>
        <taxon>Agaricomycetidae</taxon>
        <taxon>Agaricales</taxon>
        <taxon>Pluteineae</taxon>
        <taxon>Pluteaceae</taxon>
        <taxon>Pluteus</taxon>
    </lineage>
</organism>
<keyword evidence="2" id="KW-1185">Reference proteome</keyword>
<gene>
    <name evidence="1" type="ORF">BDN72DRAFT_627718</name>
</gene>
<evidence type="ECO:0000313" key="2">
    <source>
        <dbReference type="Proteomes" id="UP000308600"/>
    </source>
</evidence>
<name>A0ACD3A0N4_9AGAR</name>
<dbReference type="Proteomes" id="UP000308600">
    <property type="component" value="Unassembled WGS sequence"/>
</dbReference>
<accession>A0ACD3A0N4</accession>
<proteinExistence type="predicted"/>
<reference evidence="1 2" key="1">
    <citation type="journal article" date="2019" name="Nat. Ecol. Evol.">
        <title>Megaphylogeny resolves global patterns of mushroom evolution.</title>
        <authorList>
            <person name="Varga T."/>
            <person name="Krizsan K."/>
            <person name="Foldi C."/>
            <person name="Dima B."/>
            <person name="Sanchez-Garcia M."/>
            <person name="Sanchez-Ramirez S."/>
            <person name="Szollosi G.J."/>
            <person name="Szarkandi J.G."/>
            <person name="Papp V."/>
            <person name="Albert L."/>
            <person name="Andreopoulos W."/>
            <person name="Angelini C."/>
            <person name="Antonin V."/>
            <person name="Barry K.W."/>
            <person name="Bougher N.L."/>
            <person name="Buchanan P."/>
            <person name="Buyck B."/>
            <person name="Bense V."/>
            <person name="Catcheside P."/>
            <person name="Chovatia M."/>
            <person name="Cooper J."/>
            <person name="Damon W."/>
            <person name="Desjardin D."/>
            <person name="Finy P."/>
            <person name="Geml J."/>
            <person name="Haridas S."/>
            <person name="Hughes K."/>
            <person name="Justo A."/>
            <person name="Karasinski D."/>
            <person name="Kautmanova I."/>
            <person name="Kiss B."/>
            <person name="Kocsube S."/>
            <person name="Kotiranta H."/>
            <person name="LaButti K.M."/>
            <person name="Lechner B.E."/>
            <person name="Liimatainen K."/>
            <person name="Lipzen A."/>
            <person name="Lukacs Z."/>
            <person name="Mihaltcheva S."/>
            <person name="Morgado L.N."/>
            <person name="Niskanen T."/>
            <person name="Noordeloos M.E."/>
            <person name="Ohm R.A."/>
            <person name="Ortiz-Santana B."/>
            <person name="Ovrebo C."/>
            <person name="Racz N."/>
            <person name="Riley R."/>
            <person name="Savchenko A."/>
            <person name="Shiryaev A."/>
            <person name="Soop K."/>
            <person name="Spirin V."/>
            <person name="Szebenyi C."/>
            <person name="Tomsovsky M."/>
            <person name="Tulloss R.E."/>
            <person name="Uehling J."/>
            <person name="Grigoriev I.V."/>
            <person name="Vagvolgyi C."/>
            <person name="Papp T."/>
            <person name="Martin F.M."/>
            <person name="Miettinen O."/>
            <person name="Hibbett D.S."/>
            <person name="Nagy L.G."/>
        </authorList>
    </citation>
    <scope>NUCLEOTIDE SEQUENCE [LARGE SCALE GENOMIC DNA]</scope>
    <source>
        <strain evidence="1 2">NL-1719</strain>
    </source>
</reference>
<feature type="non-terminal residue" evidence="1">
    <location>
        <position position="261"/>
    </location>
</feature>
<dbReference type="EMBL" id="ML209048">
    <property type="protein sequence ID" value="TFK59206.1"/>
    <property type="molecule type" value="Genomic_DNA"/>
</dbReference>
<protein>
    <submittedName>
        <fullName evidence="1">Uncharacterized protein</fullName>
    </submittedName>
</protein>